<dbReference type="Pfam" id="PF09594">
    <property type="entry name" value="GT87"/>
    <property type="match status" value="1"/>
</dbReference>
<evidence type="ECO:0000256" key="5">
    <source>
        <dbReference type="ARBA" id="ARBA00022989"/>
    </source>
</evidence>
<feature type="transmembrane region" description="Helical" evidence="9">
    <location>
        <begin position="374"/>
        <end position="392"/>
    </location>
</feature>
<organism evidence="10 11">
    <name type="scientific">Gordonia hankookensis</name>
    <dbReference type="NCBI Taxonomy" id="589403"/>
    <lineage>
        <taxon>Bacteria</taxon>
        <taxon>Bacillati</taxon>
        <taxon>Actinomycetota</taxon>
        <taxon>Actinomycetes</taxon>
        <taxon>Mycobacteriales</taxon>
        <taxon>Gordoniaceae</taxon>
        <taxon>Gordonia</taxon>
    </lineage>
</organism>
<keyword evidence="11" id="KW-1185">Reference proteome</keyword>
<gene>
    <name evidence="10" type="ORF">IDF66_14205</name>
</gene>
<feature type="transmembrane region" description="Helical" evidence="9">
    <location>
        <begin position="302"/>
        <end position="322"/>
    </location>
</feature>
<feature type="transmembrane region" description="Helical" evidence="9">
    <location>
        <begin position="429"/>
        <end position="447"/>
    </location>
</feature>
<reference evidence="10 11" key="1">
    <citation type="submission" date="2020-09" db="EMBL/GenBank/DDBJ databases">
        <title>Novel species in genus Gordonia.</title>
        <authorList>
            <person name="Zhang G."/>
        </authorList>
    </citation>
    <scope>NUCLEOTIDE SEQUENCE [LARGE SCALE GENOMIC DNA]</scope>
    <source>
        <strain evidence="10 11">ON-33</strain>
    </source>
</reference>
<evidence type="ECO:0000313" key="10">
    <source>
        <dbReference type="EMBL" id="MBD1320734.1"/>
    </source>
</evidence>
<proteinExistence type="inferred from homology"/>
<evidence type="ECO:0000256" key="7">
    <source>
        <dbReference type="ARBA" id="ARBA00024033"/>
    </source>
</evidence>
<evidence type="ECO:0000256" key="2">
    <source>
        <dbReference type="ARBA" id="ARBA00022475"/>
    </source>
</evidence>
<evidence type="ECO:0000256" key="4">
    <source>
        <dbReference type="ARBA" id="ARBA00022692"/>
    </source>
</evidence>
<feature type="transmembrane region" description="Helical" evidence="9">
    <location>
        <begin position="208"/>
        <end position="231"/>
    </location>
</feature>
<evidence type="ECO:0000256" key="9">
    <source>
        <dbReference type="SAM" id="Phobius"/>
    </source>
</evidence>
<feature type="transmembrane region" description="Helical" evidence="9">
    <location>
        <begin position="110"/>
        <end position="128"/>
    </location>
</feature>
<feature type="transmembrane region" description="Helical" evidence="9">
    <location>
        <begin position="46"/>
        <end position="63"/>
    </location>
</feature>
<keyword evidence="2" id="KW-1003">Cell membrane</keyword>
<feature type="transmembrane region" description="Helical" evidence="9">
    <location>
        <begin position="183"/>
        <end position="202"/>
    </location>
</feature>
<comment type="similarity">
    <text evidence="7">Belongs to the glycosyltransferase 87 family.</text>
</comment>
<feature type="transmembrane region" description="Helical" evidence="9">
    <location>
        <begin position="133"/>
        <end position="151"/>
    </location>
</feature>
<name>A0ABR7WD59_9ACTN</name>
<feature type="transmembrane region" description="Helical" evidence="9">
    <location>
        <begin position="157"/>
        <end position="176"/>
    </location>
</feature>
<evidence type="ECO:0000256" key="3">
    <source>
        <dbReference type="ARBA" id="ARBA00022679"/>
    </source>
</evidence>
<accession>A0ABR7WD59</accession>
<feature type="transmembrane region" description="Helical" evidence="9">
    <location>
        <begin position="238"/>
        <end position="257"/>
    </location>
</feature>
<evidence type="ECO:0000313" key="11">
    <source>
        <dbReference type="Proteomes" id="UP000602395"/>
    </source>
</evidence>
<keyword evidence="5 9" id="KW-1133">Transmembrane helix</keyword>
<sequence>MISEPPWTAWRPACCWQLRRPSWRRANPDRTRARDRPQSVRTHRSALVAVGFVLVGLLAIWLQDVVVPLNTPFWGLFDNQLDLQVYLDGARTVLTGGHLYDAKFLGQMDYTYTPISIFLFAPFTWVSFEAARIIWTAGIFVALYLIVMLSFKSLGRQATWPLRCIGLSLVAVVLLLEPVRTTIWYGQINVFLLLIIVADLARPERSRLYGVGTGIAAGIKLTPLIFVFYLALLRQWRAVAGVVAGFVGTAVVGFVALPRESWSYWTGKLFDSDRVGAPQTPGNQSVRGLLANLLHSDDPNGFLWLAFVVAALALGMYAAVLAHRHGQELLAITIVGMSGCAISPMSWGHHWVWFVPLVVIGFHMLMTPGRRPGTYVLIAAGLIGLILVAFSWRSYLAHPIWFVNRTVPDAYLIGLFFKTGIGWLTWFTYYPYNAVFLVTAIATIVVFRRRENTVPDTDPALVVARPAPADVTATDDIPIRESPSRDVREADDSDIEQWQPRP</sequence>
<protein>
    <submittedName>
        <fullName evidence="10">DUF2029 domain-containing protein</fullName>
    </submittedName>
</protein>
<dbReference type="EMBL" id="JACWMS010000002">
    <property type="protein sequence ID" value="MBD1320734.1"/>
    <property type="molecule type" value="Genomic_DNA"/>
</dbReference>
<evidence type="ECO:0000256" key="1">
    <source>
        <dbReference type="ARBA" id="ARBA00004651"/>
    </source>
</evidence>
<evidence type="ECO:0000256" key="8">
    <source>
        <dbReference type="SAM" id="MobiDB-lite"/>
    </source>
</evidence>
<dbReference type="InterPro" id="IPR018584">
    <property type="entry name" value="GT87"/>
</dbReference>
<keyword evidence="6 9" id="KW-0472">Membrane</keyword>
<keyword evidence="4 9" id="KW-0812">Transmembrane</keyword>
<feature type="transmembrane region" description="Helical" evidence="9">
    <location>
        <begin position="329"/>
        <end position="345"/>
    </location>
</feature>
<evidence type="ECO:0000256" key="6">
    <source>
        <dbReference type="ARBA" id="ARBA00023136"/>
    </source>
</evidence>
<comment type="caution">
    <text evidence="10">The sequence shown here is derived from an EMBL/GenBank/DDBJ whole genome shotgun (WGS) entry which is preliminary data.</text>
</comment>
<keyword evidence="3" id="KW-0808">Transferase</keyword>
<feature type="transmembrane region" description="Helical" evidence="9">
    <location>
        <begin position="351"/>
        <end position="367"/>
    </location>
</feature>
<dbReference type="Proteomes" id="UP000602395">
    <property type="component" value="Unassembled WGS sequence"/>
</dbReference>
<comment type="subcellular location">
    <subcellularLocation>
        <location evidence="1">Cell membrane</location>
        <topology evidence="1">Multi-pass membrane protein</topology>
    </subcellularLocation>
</comment>
<feature type="compositionally biased region" description="Basic and acidic residues" evidence="8">
    <location>
        <begin position="477"/>
        <end position="490"/>
    </location>
</feature>
<feature type="region of interest" description="Disordered" evidence="8">
    <location>
        <begin position="472"/>
        <end position="502"/>
    </location>
</feature>